<dbReference type="PANTHER" id="PTHR12815:SF47">
    <property type="entry name" value="TRANSLOCATION AND ASSEMBLY MODULE SUBUNIT TAMA"/>
    <property type="match status" value="1"/>
</dbReference>
<dbReference type="Gene3D" id="3.10.20.310">
    <property type="entry name" value="membrane protein fhac"/>
    <property type="match status" value="2"/>
</dbReference>
<comment type="caution">
    <text evidence="9">The sequence shown here is derived from an EMBL/GenBank/DDBJ whole genome shotgun (WGS) entry which is preliminary data.</text>
</comment>
<dbReference type="Pfam" id="PF07244">
    <property type="entry name" value="POTRA"/>
    <property type="match status" value="1"/>
</dbReference>
<protein>
    <submittedName>
        <fullName evidence="9">BamA/TamA family outer membrane protein</fullName>
    </submittedName>
</protein>
<name>A0ABR6ZYW4_9BURK</name>
<dbReference type="PROSITE" id="PS51779">
    <property type="entry name" value="POTRA"/>
    <property type="match status" value="1"/>
</dbReference>
<evidence type="ECO:0000256" key="2">
    <source>
        <dbReference type="ARBA" id="ARBA00022452"/>
    </source>
</evidence>
<dbReference type="InterPro" id="IPR000184">
    <property type="entry name" value="Bac_surfAg_D15"/>
</dbReference>
<keyword evidence="4 7" id="KW-0732">Signal</keyword>
<feature type="signal peptide" evidence="7">
    <location>
        <begin position="1"/>
        <end position="23"/>
    </location>
</feature>
<evidence type="ECO:0000313" key="9">
    <source>
        <dbReference type="EMBL" id="MBC3921042.1"/>
    </source>
</evidence>
<gene>
    <name evidence="9" type="ORF">H8L32_26505</name>
</gene>
<evidence type="ECO:0000256" key="5">
    <source>
        <dbReference type="ARBA" id="ARBA00023136"/>
    </source>
</evidence>
<organism evidence="9 10">
    <name type="scientific">Undibacterium hunanense</name>
    <dbReference type="NCBI Taxonomy" id="2762292"/>
    <lineage>
        <taxon>Bacteria</taxon>
        <taxon>Pseudomonadati</taxon>
        <taxon>Pseudomonadota</taxon>
        <taxon>Betaproteobacteria</taxon>
        <taxon>Burkholderiales</taxon>
        <taxon>Oxalobacteraceae</taxon>
        <taxon>Undibacterium</taxon>
    </lineage>
</organism>
<keyword evidence="10" id="KW-1185">Reference proteome</keyword>
<sequence>MTLRTSLAIWCALGLIGTGQVRAQQVATPVVAPTPPILPVSAATALTPAQDNPDIDPDTVVRASSGRLQLQTPKATWADLLRQHIPEFAANADAQNITPSLIRKLRQDISGILATEGYFSPKIQFDNLDSTDTPAGVAKLIHVTIDAGERTVIENVSLKILGPMADAIDAGDQPSIKRRRALQEDWGLAVGQPFREADWTDAKNQLLESLRADAYAAAALTSTEAKIDADEHRGILQVDVDSGPVFTLGDVRVTGMQRYPSWLIDRYQAPKKGELYSRSRLLDFQRALQNSPYFATVTVGIDPDPEKASAVPVDVNVVERQARDLSFGLGYSTNTGYRSEVAYRDRDILRKAWDLRSAVRLEQRRQLGYADIYLPPRENNYLDSFGVLIEREDISGVLTNRQSLGVKRTSTRGHLEQRLGLNVVREKLTVADTPDEFHRALVASVGWTWRDVDQPFDPRKGEIYQLDLAVSEKALWSDQRFVRVYGKYQRWIPVRKNDSVILRAEVGNVFSTSGDGIPEDYLFRTGGSTTVRGYAYQSLGIQNATSTRGGRVMATASAEYVHWLHPEWGAATFIDVGNAADTWRELNLRQGMGVGARYKTPAGPIALDLAYGRQSKKLRLDFSIAIAF</sequence>
<keyword evidence="6" id="KW-0998">Cell outer membrane</keyword>
<evidence type="ECO:0000256" key="3">
    <source>
        <dbReference type="ARBA" id="ARBA00022692"/>
    </source>
</evidence>
<dbReference type="InterPro" id="IPR010827">
    <property type="entry name" value="BamA/TamA_POTRA"/>
</dbReference>
<comment type="subcellular location">
    <subcellularLocation>
        <location evidence="1">Membrane</location>
    </subcellularLocation>
</comment>
<proteinExistence type="predicted"/>
<evidence type="ECO:0000313" key="10">
    <source>
        <dbReference type="Proteomes" id="UP000650424"/>
    </source>
</evidence>
<keyword evidence="2" id="KW-1134">Transmembrane beta strand</keyword>
<evidence type="ECO:0000256" key="7">
    <source>
        <dbReference type="SAM" id="SignalP"/>
    </source>
</evidence>
<evidence type="ECO:0000259" key="8">
    <source>
        <dbReference type="PROSITE" id="PS51779"/>
    </source>
</evidence>
<reference evidence="9 10" key="1">
    <citation type="submission" date="2020-08" db="EMBL/GenBank/DDBJ databases">
        <title>Novel species isolated from subtropical streams in China.</title>
        <authorList>
            <person name="Lu H."/>
        </authorList>
    </citation>
    <scope>NUCLEOTIDE SEQUENCE [LARGE SCALE GENOMIC DNA]</scope>
    <source>
        <strain evidence="9 10">CY18W</strain>
    </source>
</reference>
<dbReference type="EMBL" id="JACOGF010000024">
    <property type="protein sequence ID" value="MBC3921042.1"/>
    <property type="molecule type" value="Genomic_DNA"/>
</dbReference>
<dbReference type="Gene3D" id="2.40.160.50">
    <property type="entry name" value="membrane protein fhac: a member of the omp85/tpsb transporter family"/>
    <property type="match status" value="1"/>
</dbReference>
<evidence type="ECO:0000256" key="6">
    <source>
        <dbReference type="ARBA" id="ARBA00023237"/>
    </source>
</evidence>
<accession>A0ABR6ZYW4</accession>
<evidence type="ECO:0000256" key="1">
    <source>
        <dbReference type="ARBA" id="ARBA00004370"/>
    </source>
</evidence>
<dbReference type="InterPro" id="IPR034746">
    <property type="entry name" value="POTRA"/>
</dbReference>
<dbReference type="Proteomes" id="UP000650424">
    <property type="component" value="Unassembled WGS sequence"/>
</dbReference>
<dbReference type="Pfam" id="PF01103">
    <property type="entry name" value="Omp85"/>
    <property type="match status" value="1"/>
</dbReference>
<dbReference type="PANTHER" id="PTHR12815">
    <property type="entry name" value="SORTING AND ASSEMBLY MACHINERY SAMM50 PROTEIN FAMILY MEMBER"/>
    <property type="match status" value="1"/>
</dbReference>
<dbReference type="InterPro" id="IPR039910">
    <property type="entry name" value="D15-like"/>
</dbReference>
<evidence type="ECO:0000256" key="4">
    <source>
        <dbReference type="ARBA" id="ARBA00022729"/>
    </source>
</evidence>
<keyword evidence="3" id="KW-0812">Transmembrane</keyword>
<feature type="domain" description="POTRA" evidence="8">
    <location>
        <begin position="246"/>
        <end position="320"/>
    </location>
</feature>
<keyword evidence="5" id="KW-0472">Membrane</keyword>
<feature type="chain" id="PRO_5045989522" evidence="7">
    <location>
        <begin position="24"/>
        <end position="628"/>
    </location>
</feature>